<dbReference type="Pfam" id="PF00931">
    <property type="entry name" value="NB-ARC"/>
    <property type="match status" value="1"/>
</dbReference>
<dbReference type="InterPro" id="IPR027417">
    <property type="entry name" value="P-loop_NTPase"/>
</dbReference>
<dbReference type="FunFam" id="3.40.50.300:FF:001091">
    <property type="entry name" value="Probable disease resistance protein At1g61300"/>
    <property type="match status" value="1"/>
</dbReference>
<dbReference type="PANTHER" id="PTHR33463:SF220">
    <property type="entry name" value="NB-ARC DOMAIN-CONTAINING PROTEIN"/>
    <property type="match status" value="1"/>
</dbReference>
<keyword evidence="2" id="KW-0067">ATP-binding</keyword>
<dbReference type="InterPro" id="IPR050905">
    <property type="entry name" value="Plant_NBS-LRR"/>
</dbReference>
<dbReference type="GO" id="GO:0043531">
    <property type="term" value="F:ADP binding"/>
    <property type="evidence" value="ECO:0007669"/>
    <property type="project" value="InterPro"/>
</dbReference>
<dbReference type="EMBL" id="JABCRI010000805">
    <property type="protein sequence ID" value="KAF8369394.1"/>
    <property type="molecule type" value="Genomic_DNA"/>
</dbReference>
<dbReference type="InterPro" id="IPR042197">
    <property type="entry name" value="Apaf_helical"/>
</dbReference>
<comment type="caution">
    <text evidence="4">The sequence shown here is derived from an EMBL/GenBank/DDBJ whole genome shotgun (WGS) entry which is preliminary data.</text>
</comment>
<evidence type="ECO:0000256" key="2">
    <source>
        <dbReference type="ARBA" id="ARBA00022840"/>
    </source>
</evidence>
<dbReference type="InterPro" id="IPR002182">
    <property type="entry name" value="NB-ARC"/>
</dbReference>
<dbReference type="Gene3D" id="1.10.8.430">
    <property type="entry name" value="Helical domain of apoptotic protease-activating factors"/>
    <property type="match status" value="1"/>
</dbReference>
<evidence type="ECO:0000313" key="4">
    <source>
        <dbReference type="EMBL" id="KAF8369394.1"/>
    </source>
</evidence>
<accession>A0A834YA18</accession>
<evidence type="ECO:0000256" key="1">
    <source>
        <dbReference type="ARBA" id="ARBA00022821"/>
    </source>
</evidence>
<dbReference type="AlphaFoldDB" id="A0A834YA18"/>
<evidence type="ECO:0000259" key="3">
    <source>
        <dbReference type="SMART" id="SM00382"/>
    </source>
</evidence>
<dbReference type="GO" id="GO:0006952">
    <property type="term" value="P:defense response"/>
    <property type="evidence" value="ECO:0007669"/>
    <property type="project" value="UniProtKB-KW"/>
</dbReference>
<evidence type="ECO:0000313" key="5">
    <source>
        <dbReference type="Proteomes" id="UP000655225"/>
    </source>
</evidence>
<dbReference type="PANTHER" id="PTHR33463">
    <property type="entry name" value="NB-ARC DOMAIN-CONTAINING PROTEIN-RELATED"/>
    <property type="match status" value="1"/>
</dbReference>
<name>A0A834YA18_TETSI</name>
<reference evidence="4 5" key="1">
    <citation type="submission" date="2020-04" db="EMBL/GenBank/DDBJ databases">
        <title>Plant Genome Project.</title>
        <authorList>
            <person name="Zhang R.-G."/>
        </authorList>
    </citation>
    <scope>NUCLEOTIDE SEQUENCE [LARGE SCALE GENOMIC DNA]</scope>
    <source>
        <strain evidence="4">YNK0</strain>
        <tissue evidence="4">Leaf</tissue>
    </source>
</reference>
<dbReference type="InterPro" id="IPR003593">
    <property type="entry name" value="AAA+_ATPase"/>
</dbReference>
<protein>
    <recommendedName>
        <fullName evidence="3">AAA+ ATPase domain-containing protein</fullName>
    </recommendedName>
</protein>
<keyword evidence="5" id="KW-1185">Reference proteome</keyword>
<proteinExistence type="predicted"/>
<dbReference type="Proteomes" id="UP000655225">
    <property type="component" value="Unassembled WGS sequence"/>
</dbReference>
<dbReference type="Gene3D" id="3.40.50.300">
    <property type="entry name" value="P-loop containing nucleotide triphosphate hydrolases"/>
    <property type="match status" value="1"/>
</dbReference>
<dbReference type="SUPFAM" id="SSF52540">
    <property type="entry name" value="P-loop containing nucleoside triphosphate hydrolases"/>
    <property type="match status" value="1"/>
</dbReference>
<keyword evidence="2" id="KW-0547">Nucleotide-binding</keyword>
<organism evidence="4 5">
    <name type="scientific">Tetracentron sinense</name>
    <name type="common">Spur-leaf</name>
    <dbReference type="NCBI Taxonomy" id="13715"/>
    <lineage>
        <taxon>Eukaryota</taxon>
        <taxon>Viridiplantae</taxon>
        <taxon>Streptophyta</taxon>
        <taxon>Embryophyta</taxon>
        <taxon>Tracheophyta</taxon>
        <taxon>Spermatophyta</taxon>
        <taxon>Magnoliopsida</taxon>
        <taxon>Trochodendrales</taxon>
        <taxon>Trochodendraceae</taxon>
        <taxon>Tetracentron</taxon>
    </lineage>
</organism>
<sequence>MKQWELFQKTVGNETLNSHHQIPELAVRVALESNGAPLALINIGRTMAGNKNPHEWKRAIKLLTKSASDRDKLLRGTNLTRAMVRKRWWSLDSPRQRYVVKTLDNAESVKLQYPSLAKVSNIPSLTTMSRNFNEVAYPRPLALAEDIPIRSPIVGMDSMLENVWRYITEEEQVRIIGIYGKEGLGKTTLLTIINHEFLRRVNHDFDVVIWVKVSKESNVRRVQKDIAKRLGLKPEDEINDAAFARLIFNVLKKKKFVLLLDDIWDRVDFEDVGVPCPNSTNKCKVVFTTRSVAVCRLMEAQKNLEIECLGWSEAWDLFQKTVVGGKDTLSSHRQIPELAARVDLEWDGIPLALISIGRGSKEDSP</sequence>
<feature type="domain" description="AAA+ ATPase" evidence="3">
    <location>
        <begin position="172"/>
        <end position="304"/>
    </location>
</feature>
<dbReference type="SMART" id="SM00382">
    <property type="entry name" value="AAA"/>
    <property type="match status" value="1"/>
</dbReference>
<dbReference type="PRINTS" id="PR00364">
    <property type="entry name" value="DISEASERSIST"/>
</dbReference>
<keyword evidence="1" id="KW-0611">Plant defense</keyword>
<dbReference type="GO" id="GO:0005524">
    <property type="term" value="F:ATP binding"/>
    <property type="evidence" value="ECO:0007669"/>
    <property type="project" value="UniProtKB-KW"/>
</dbReference>
<dbReference type="OrthoDB" id="664960at2759"/>
<gene>
    <name evidence="4" type="ORF">HHK36_032596</name>
</gene>